<dbReference type="Pfam" id="PF00015">
    <property type="entry name" value="MCPsignal"/>
    <property type="match status" value="1"/>
</dbReference>
<gene>
    <name evidence="9" type="ORF">SAMN04488052_1012</name>
</gene>
<dbReference type="RefSeq" id="WP_091638846.1">
    <property type="nucleotide sequence ID" value="NZ_FOEG01000001.1"/>
</dbReference>
<protein>
    <submittedName>
        <fullName evidence="9">Methyl-accepting chemotaxis protein</fullName>
    </submittedName>
</protein>
<feature type="transmembrane region" description="Helical" evidence="7">
    <location>
        <begin position="145"/>
        <end position="165"/>
    </location>
</feature>
<dbReference type="PRINTS" id="PR00260">
    <property type="entry name" value="CHEMTRNSDUCR"/>
</dbReference>
<accession>A0A1H8PK99</accession>
<dbReference type="GO" id="GO:0007165">
    <property type="term" value="P:signal transduction"/>
    <property type="evidence" value="ECO:0007669"/>
    <property type="project" value="UniProtKB-KW"/>
</dbReference>
<dbReference type="GO" id="GO:0016020">
    <property type="term" value="C:membrane"/>
    <property type="evidence" value="ECO:0007669"/>
    <property type="project" value="UniProtKB-SubCell"/>
</dbReference>
<evidence type="ECO:0000256" key="3">
    <source>
        <dbReference type="ARBA" id="ARBA00029447"/>
    </source>
</evidence>
<sequence length="499" mass="53824">MTDVQSRLAETYRRGDRLSLIVLAIALLLSVGIMRWSGTWHAPVLVGLPTLLLAAVVAWRLPGARLTRALMGAAYMVMAGLLIHQSKGLIEFHFAIFVLLAFLLVYRDWLPVVAGAATTAVHHVVFHHLQHTGAPVYIMERGDGWLVAVHAAFVVFETIVLVYLARVFHREGVQAAELDVIANRLQERDGRIDLSFRLHEASTPLAQGMNTFVDGVNKVVAEAVRVLDEVRGLADRSEAGAGEVHDRARDQQSRLQSISSAMTELTATSGEVAQNAEASASAVEDANRQSGELRQVMEATLDQMQALERALNGAADGAAELEEQSRAVGEVVGVIRDITDQTNLLALNASIEAARAGDQGRGFAVVAEEVRALASRTHQSTEQIDTQVEALQSRTAASTTIMRDGAEQASGGARQLDTARSQVEGVTGHIGGISDNSRQIASAAEEQRQVVEDLTAQVEEISASANETARESKDNVSRNQQLRDVLGELEGRLSRFSIG</sequence>
<dbReference type="PANTHER" id="PTHR32089">
    <property type="entry name" value="METHYL-ACCEPTING CHEMOTAXIS PROTEIN MCPB"/>
    <property type="match status" value="1"/>
</dbReference>
<evidence type="ECO:0000256" key="7">
    <source>
        <dbReference type="SAM" id="Phobius"/>
    </source>
</evidence>
<feature type="compositionally biased region" description="Basic and acidic residues" evidence="6">
    <location>
        <begin position="237"/>
        <end position="252"/>
    </location>
</feature>
<comment type="subcellular location">
    <subcellularLocation>
        <location evidence="1">Membrane</location>
    </subcellularLocation>
</comment>
<feature type="coiled-coil region" evidence="5">
    <location>
        <begin position="444"/>
        <end position="471"/>
    </location>
</feature>
<dbReference type="GO" id="GO:0006935">
    <property type="term" value="P:chemotaxis"/>
    <property type="evidence" value="ECO:0007669"/>
    <property type="project" value="InterPro"/>
</dbReference>
<feature type="domain" description="Methyl-accepting transducer" evidence="8">
    <location>
        <begin position="226"/>
        <end position="462"/>
    </location>
</feature>
<proteinExistence type="inferred from homology"/>
<evidence type="ECO:0000256" key="6">
    <source>
        <dbReference type="SAM" id="MobiDB-lite"/>
    </source>
</evidence>
<dbReference type="GO" id="GO:0004888">
    <property type="term" value="F:transmembrane signaling receptor activity"/>
    <property type="evidence" value="ECO:0007669"/>
    <property type="project" value="InterPro"/>
</dbReference>
<dbReference type="Proteomes" id="UP000199657">
    <property type="component" value="Unassembled WGS sequence"/>
</dbReference>
<dbReference type="PROSITE" id="PS50111">
    <property type="entry name" value="CHEMOTAXIS_TRANSDUC_2"/>
    <property type="match status" value="1"/>
</dbReference>
<dbReference type="OrthoDB" id="9781845at2"/>
<dbReference type="SMART" id="SM00283">
    <property type="entry name" value="MA"/>
    <property type="match status" value="1"/>
</dbReference>
<feature type="transmembrane region" description="Helical" evidence="7">
    <location>
        <begin position="89"/>
        <end position="106"/>
    </location>
</feature>
<dbReference type="SUPFAM" id="SSF58104">
    <property type="entry name" value="Methyl-accepting chemotaxis protein (MCP) signaling domain"/>
    <property type="match status" value="1"/>
</dbReference>
<evidence type="ECO:0000256" key="4">
    <source>
        <dbReference type="PROSITE-ProRule" id="PRU00284"/>
    </source>
</evidence>
<dbReference type="InterPro" id="IPR004089">
    <property type="entry name" value="MCPsignal_dom"/>
</dbReference>
<evidence type="ECO:0000256" key="2">
    <source>
        <dbReference type="ARBA" id="ARBA00023224"/>
    </source>
</evidence>
<evidence type="ECO:0000259" key="8">
    <source>
        <dbReference type="PROSITE" id="PS50111"/>
    </source>
</evidence>
<evidence type="ECO:0000256" key="1">
    <source>
        <dbReference type="ARBA" id="ARBA00004370"/>
    </source>
</evidence>
<evidence type="ECO:0000256" key="5">
    <source>
        <dbReference type="SAM" id="Coils"/>
    </source>
</evidence>
<keyword evidence="5" id="KW-0175">Coiled coil</keyword>
<dbReference type="CDD" id="cd11386">
    <property type="entry name" value="MCP_signal"/>
    <property type="match status" value="1"/>
</dbReference>
<dbReference type="Gene3D" id="1.10.287.950">
    <property type="entry name" value="Methyl-accepting chemotaxis protein"/>
    <property type="match status" value="1"/>
</dbReference>
<name>A0A1H8PK99_9GAMM</name>
<dbReference type="STRING" id="406100.SAMN04488052_1012"/>
<keyword evidence="7" id="KW-0812">Transmembrane</keyword>
<feature type="region of interest" description="Disordered" evidence="6">
    <location>
        <begin position="237"/>
        <end position="256"/>
    </location>
</feature>
<reference evidence="9 10" key="1">
    <citation type="submission" date="2016-10" db="EMBL/GenBank/DDBJ databases">
        <authorList>
            <person name="de Groot N.N."/>
        </authorList>
    </citation>
    <scope>NUCLEOTIDE SEQUENCE [LARGE SCALE GENOMIC DNA]</scope>
    <source>
        <strain evidence="9 10">CGMCC 1.6291</strain>
    </source>
</reference>
<keyword evidence="7" id="KW-0472">Membrane</keyword>
<feature type="transmembrane region" description="Helical" evidence="7">
    <location>
        <begin position="40"/>
        <end position="59"/>
    </location>
</feature>
<feature type="transmembrane region" description="Helical" evidence="7">
    <location>
        <begin position="66"/>
        <end position="83"/>
    </location>
</feature>
<dbReference type="AlphaFoldDB" id="A0A1H8PK99"/>
<dbReference type="PANTHER" id="PTHR32089:SF112">
    <property type="entry name" value="LYSOZYME-LIKE PROTEIN-RELATED"/>
    <property type="match status" value="1"/>
</dbReference>
<keyword evidence="10" id="KW-1185">Reference proteome</keyword>
<evidence type="ECO:0000313" key="10">
    <source>
        <dbReference type="Proteomes" id="UP000199657"/>
    </source>
</evidence>
<feature type="transmembrane region" description="Helical" evidence="7">
    <location>
        <begin position="17"/>
        <end position="34"/>
    </location>
</feature>
<dbReference type="FunFam" id="1.10.287.950:FF:000001">
    <property type="entry name" value="Methyl-accepting chemotaxis sensory transducer"/>
    <property type="match status" value="1"/>
</dbReference>
<dbReference type="EMBL" id="FOEG01000001">
    <property type="protein sequence ID" value="SEO42211.1"/>
    <property type="molecule type" value="Genomic_DNA"/>
</dbReference>
<comment type="similarity">
    <text evidence="3">Belongs to the methyl-accepting chemotaxis (MCP) protein family.</text>
</comment>
<keyword evidence="2 4" id="KW-0807">Transducer</keyword>
<keyword evidence="7" id="KW-1133">Transmembrane helix</keyword>
<evidence type="ECO:0000313" key="9">
    <source>
        <dbReference type="EMBL" id="SEO42211.1"/>
    </source>
</evidence>
<organism evidence="9 10">
    <name type="scientific">Aquisalimonas asiatica</name>
    <dbReference type="NCBI Taxonomy" id="406100"/>
    <lineage>
        <taxon>Bacteria</taxon>
        <taxon>Pseudomonadati</taxon>
        <taxon>Pseudomonadota</taxon>
        <taxon>Gammaproteobacteria</taxon>
        <taxon>Chromatiales</taxon>
        <taxon>Ectothiorhodospiraceae</taxon>
        <taxon>Aquisalimonas</taxon>
    </lineage>
</organism>
<dbReference type="InterPro" id="IPR004090">
    <property type="entry name" value="Chemotax_Me-accpt_rcpt"/>
</dbReference>